<feature type="signal peptide" evidence="1">
    <location>
        <begin position="1"/>
        <end position="23"/>
    </location>
</feature>
<reference evidence="2 3" key="1">
    <citation type="submission" date="2016-10" db="EMBL/GenBank/DDBJ databases">
        <authorList>
            <person name="de Groot N.N."/>
        </authorList>
    </citation>
    <scope>NUCLEOTIDE SEQUENCE [LARGE SCALE GENOMIC DNA]</scope>
    <source>
        <strain evidence="2 3">Nv1</strain>
    </source>
</reference>
<evidence type="ECO:0000313" key="2">
    <source>
        <dbReference type="EMBL" id="SEL50011.1"/>
    </source>
</evidence>
<evidence type="ECO:0000256" key="1">
    <source>
        <dbReference type="SAM" id="SignalP"/>
    </source>
</evidence>
<sequence length="568" mass="62499">MDISQIRLLIMTSSLVLALPSQATTLKALKYIDSTNTVQFLQNDWNPADGDTHWEAIGVDGMWVGTDPYLLDFFGANVAGSFSVGDDPWEIVSIKSLAGEQLDLRQTQEMQLVARPLYVTSNPFVSVVLRLTMQDGSIWDQPKVLANNVWQTGAFPIKEDAFARAQWGPEGMFDLGKVASWEVILADLPPNNNHHINFRAVYMKGNYDAPQDKNAAEPFGVNFFNGDGSILFRHADWNPADGDTDWLYHIRKQPTSYDPYGFLKAVYRSEGDPWETVSLRKEAQTYFDLTANGNNQIVALVNADLNLDPNALIMSLTMEDGSIWQQGRPLDVVRESGSLMNYADDRNLVSPYRFPLAPDGKGWTMAAWGPTGRFDLSRIKAWELFFNNLGQGEHAVFLGSIDTIVATSLVRAANTFGTTGQARWLERSFSSDGVIADISSAGVGDRLSIAAPIDGSGGGFTLEVTNSYVNPSPDAVVFMLTTKDGKIWQQAYSLPKAGRSVLWIYTTCPSVPPGTPGTRPNAYIDHCQVAMGPLYGINPADITNWEITLNSPPAGEHKIRVNLLSTVN</sequence>
<feature type="chain" id="PRO_5011766023" description="BNR repeat-containing family member" evidence="1">
    <location>
        <begin position="24"/>
        <end position="568"/>
    </location>
</feature>
<evidence type="ECO:0000313" key="3">
    <source>
        <dbReference type="Proteomes" id="UP000198620"/>
    </source>
</evidence>
<accession>A0A1H7QPS3</accession>
<organism evidence="2 3">
    <name type="scientific">Nitrosovibrio tenuis</name>
    <dbReference type="NCBI Taxonomy" id="1233"/>
    <lineage>
        <taxon>Bacteria</taxon>
        <taxon>Pseudomonadati</taxon>
        <taxon>Pseudomonadota</taxon>
        <taxon>Betaproteobacteria</taxon>
        <taxon>Nitrosomonadales</taxon>
        <taxon>Nitrosomonadaceae</taxon>
        <taxon>Nitrosovibrio</taxon>
    </lineage>
</organism>
<dbReference type="Proteomes" id="UP000198620">
    <property type="component" value="Unassembled WGS sequence"/>
</dbReference>
<proteinExistence type="predicted"/>
<dbReference type="AlphaFoldDB" id="A0A1H7QPS3"/>
<evidence type="ECO:0008006" key="4">
    <source>
        <dbReference type="Google" id="ProtNLM"/>
    </source>
</evidence>
<keyword evidence="1" id="KW-0732">Signal</keyword>
<keyword evidence="3" id="KW-1185">Reference proteome</keyword>
<protein>
    <recommendedName>
        <fullName evidence="4">BNR repeat-containing family member</fullName>
    </recommendedName>
</protein>
<name>A0A1H7QPS3_9PROT</name>
<dbReference type="EMBL" id="FOBH01000013">
    <property type="protein sequence ID" value="SEL50011.1"/>
    <property type="molecule type" value="Genomic_DNA"/>
</dbReference>
<gene>
    <name evidence="2" type="ORF">SAMN05216387_11310</name>
</gene>